<gene>
    <name evidence="1" type="ORF">NUW58_g8292</name>
</gene>
<name>A0ACC1N8P4_9PEZI</name>
<protein>
    <submittedName>
        <fullName evidence="1">Uncharacterized protein</fullName>
    </submittedName>
</protein>
<dbReference type="EMBL" id="JAPDGR010002461">
    <property type="protein sequence ID" value="KAJ2975665.1"/>
    <property type="molecule type" value="Genomic_DNA"/>
</dbReference>
<evidence type="ECO:0000313" key="2">
    <source>
        <dbReference type="Proteomes" id="UP001143856"/>
    </source>
</evidence>
<keyword evidence="2" id="KW-1185">Reference proteome</keyword>
<dbReference type="Proteomes" id="UP001143856">
    <property type="component" value="Unassembled WGS sequence"/>
</dbReference>
<reference evidence="1" key="1">
    <citation type="submission" date="2022-10" db="EMBL/GenBank/DDBJ databases">
        <title>Genome Sequence of Xylaria curta.</title>
        <authorList>
            <person name="Buettner E."/>
        </authorList>
    </citation>
    <scope>NUCLEOTIDE SEQUENCE</scope>
    <source>
        <strain evidence="1">Babe10</strain>
    </source>
</reference>
<evidence type="ECO:0000313" key="1">
    <source>
        <dbReference type="EMBL" id="KAJ2975665.1"/>
    </source>
</evidence>
<accession>A0ACC1N8P4</accession>
<sequence>MFSGRDPPNSRDSKFFHASDAKTTRPTSSSKTTSPNNSTFFYANGNGITSKAPSPATLSPPLSPALNKSQENVSSKFMYANGAPELRPTPPPVMSRGSGSTVSTTSKAPIVRSTVVSQRPASPSKLPLHSPSYRNSTGPSATTNTTSTASAARVQISPPPPLVPSTPGLRRPGTATSRSSCHSRSGSLVKAEFASEPLRPISSPTLGLFPPANLSPMNPPPLTLASIIQAAEEFTEHENDTSPDDQSVLQSPTKSTVSSADPVTELIANARRERKVQDLQIRNASLEAINRTLERQLRKQTAELRRYRRLSRSGRLSLASTTMSSRVPSGALSELELGSLGLSDLSEEEFSMADFEDESFSDTDSTSSGLSATVLAERDAKHRHRDEERLQLDLSKHQQILVDSQKINQSIKRCIEWSDGLIKDGKKALEYKVRVSDIQLGGRVLDPLDEEEENMRPLSSDETAAIDVKPMEEVPEPPTSWGIEPQDRDSGIELPRDGG</sequence>
<comment type="caution">
    <text evidence="1">The sequence shown here is derived from an EMBL/GenBank/DDBJ whole genome shotgun (WGS) entry which is preliminary data.</text>
</comment>
<organism evidence="1 2">
    <name type="scientific">Xylaria curta</name>
    <dbReference type="NCBI Taxonomy" id="42375"/>
    <lineage>
        <taxon>Eukaryota</taxon>
        <taxon>Fungi</taxon>
        <taxon>Dikarya</taxon>
        <taxon>Ascomycota</taxon>
        <taxon>Pezizomycotina</taxon>
        <taxon>Sordariomycetes</taxon>
        <taxon>Xylariomycetidae</taxon>
        <taxon>Xylariales</taxon>
        <taxon>Xylariaceae</taxon>
        <taxon>Xylaria</taxon>
    </lineage>
</organism>
<proteinExistence type="predicted"/>